<dbReference type="EMBL" id="CP000413">
    <property type="protein sequence ID" value="ABJ59750.1"/>
    <property type="molecule type" value="Genomic_DNA"/>
</dbReference>
<dbReference type="FunFam" id="3.20.20.80:FF:000004">
    <property type="entry name" value="Beta-glucosidase 6-phospho-beta-glucosidase"/>
    <property type="match status" value="1"/>
</dbReference>
<proteinExistence type="inferred from homology"/>
<dbReference type="Gene3D" id="3.20.20.80">
    <property type="entry name" value="Glycosidases"/>
    <property type="match status" value="1"/>
</dbReference>
<keyword evidence="3 6" id="KW-0378">Hydrolase</keyword>
<evidence type="ECO:0000256" key="2">
    <source>
        <dbReference type="ARBA" id="ARBA00012744"/>
    </source>
</evidence>
<dbReference type="PRINTS" id="PR00131">
    <property type="entry name" value="GLHYDRLASE1"/>
</dbReference>
<organism evidence="6 7">
    <name type="scientific">Lactobacillus gasseri (strain ATCC 33323 / DSM 20243 / BCRC 14619 / CIP 102991 / JCM 1131 / KCTC 3163 / NCIMB 11718 / NCTC 13722 / AM63)</name>
    <dbReference type="NCBI Taxonomy" id="324831"/>
    <lineage>
        <taxon>Bacteria</taxon>
        <taxon>Bacillati</taxon>
        <taxon>Bacillota</taxon>
        <taxon>Bacilli</taxon>
        <taxon>Lactobacillales</taxon>
        <taxon>Lactobacillaceae</taxon>
        <taxon>Lactobacillus</taxon>
    </lineage>
</organism>
<dbReference type="GO" id="GO:0008422">
    <property type="term" value="F:beta-glucosidase activity"/>
    <property type="evidence" value="ECO:0007669"/>
    <property type="project" value="UniProtKB-EC"/>
</dbReference>
<evidence type="ECO:0000256" key="3">
    <source>
        <dbReference type="ARBA" id="ARBA00022801"/>
    </source>
</evidence>
<dbReference type="InterPro" id="IPR018120">
    <property type="entry name" value="Glyco_hydro_1_AS"/>
</dbReference>
<dbReference type="PROSITE" id="PS00572">
    <property type="entry name" value="GLYCOSYL_HYDROL_F1_1"/>
    <property type="match status" value="1"/>
</dbReference>
<dbReference type="PANTHER" id="PTHR10353:SF36">
    <property type="entry name" value="LP05116P"/>
    <property type="match status" value="1"/>
</dbReference>
<dbReference type="InterPro" id="IPR001360">
    <property type="entry name" value="Glyco_hydro_1"/>
</dbReference>
<sequence>MILINDGGSMSTLLKRVKKLPKGFVWGAATAAYQVEGNTNLDGKGKIMWDDYLKNQGNFSPNPACDFYHRYPEDLKIAHNLGLNAIRISIAWTRIFPNGYVTDEPNEAGVKYYHRLFHECLKNNLVPYVTLHHFDSPKTLFDQGDWLNREMIDEFVKYADFCFQEFVEVDNWFTINELISLAMCQYIQGTFPPNKLFDVSDAIQAQHNELVAHAKVVNLFKAKGYKGRIGLIHVIQPVYPATNSEADRHAADLRDAFMNRFLLDGTLLGFYSDRTRHLIKEILVANNAELHILPEDLEILKQASKQNDMLGINYYQNQTVASYDGPSETYHNGNGKKGSSVFAFHGVGKDVRNPAIPTTDWDWNIYPEGLYDVLKRIAHDYPDYPVIYITENGMGAKEAWDSSKEYLDDNYRIDFIDQHLAAILKARNEGVNVQGYFLWSLQDQFSWSNGYNKRYGLIYVDFASQDRHLKRSALWFKALSKTMK</sequence>
<dbReference type="NCBIfam" id="TIGR01233">
    <property type="entry name" value="lacG"/>
    <property type="match status" value="1"/>
</dbReference>
<dbReference type="GO" id="GO:0005829">
    <property type="term" value="C:cytosol"/>
    <property type="evidence" value="ECO:0007669"/>
    <property type="project" value="TreeGrafter"/>
</dbReference>
<evidence type="ECO:0000313" key="7">
    <source>
        <dbReference type="Proteomes" id="UP000000664"/>
    </source>
</evidence>
<dbReference type="PANTHER" id="PTHR10353">
    <property type="entry name" value="GLYCOSYL HYDROLASE"/>
    <property type="match status" value="1"/>
</dbReference>
<dbReference type="EC" id="3.2.1.21" evidence="2"/>
<accession>A0A805ZFN4</accession>
<protein>
    <recommendedName>
        <fullName evidence="2">beta-glucosidase</fullName>
        <ecNumber evidence="2">3.2.1.21</ecNumber>
    </recommendedName>
</protein>
<reference evidence="6 7" key="1">
    <citation type="journal article" date="2006" name="Proc. Natl. Acad. Sci. U.S.A.">
        <title>Comparative genomics of the lactic acid bacteria.</title>
        <authorList>
            <person name="Makarova K."/>
            <person name="Slesarev A."/>
            <person name="Wolf Y."/>
            <person name="Sorokin A."/>
            <person name="Mirkin B."/>
            <person name="Koonin E."/>
            <person name="Pavlov A."/>
            <person name="Pavlova N."/>
            <person name="Karamychev V."/>
            <person name="Polouchine N."/>
            <person name="Shakhova V."/>
            <person name="Grigoriev I."/>
            <person name="Lou Y."/>
            <person name="Rohksar D."/>
            <person name="Lucas S."/>
            <person name="Huang K."/>
            <person name="Goodstein D.M."/>
            <person name="Hawkins T."/>
            <person name="Plengvidhya V."/>
            <person name="Welker D."/>
            <person name="Hughes J."/>
            <person name="Goh Y."/>
            <person name="Benson A."/>
            <person name="Baldwin K."/>
            <person name="Lee J.H."/>
            <person name="Diaz-Muniz I."/>
            <person name="Dosti B."/>
            <person name="Smeianov V."/>
            <person name="Wechter W."/>
            <person name="Barabote R."/>
            <person name="Lorca G."/>
            <person name="Altermann E."/>
            <person name="Barrangou R."/>
            <person name="Ganesan B."/>
            <person name="Xie Y."/>
            <person name="Rawsthorne H."/>
            <person name="Tamir D."/>
            <person name="Parker C."/>
            <person name="Breidt F."/>
            <person name="Broadbent J."/>
            <person name="Hutkins R."/>
            <person name="O'Sullivan D."/>
            <person name="Steele J."/>
            <person name="Unlu G."/>
            <person name="Saier M."/>
            <person name="Klaenhammer T."/>
            <person name="Richardson P."/>
            <person name="Kozyavkin S."/>
            <person name="Weimer B."/>
            <person name="Mills D."/>
        </authorList>
    </citation>
    <scope>NUCLEOTIDE SEQUENCE [LARGE SCALE GENOMIC DNA]</scope>
    <source>
        <strain evidence="7">ATCC 33323 / DSM 20243 / BCRC 14619 / CIP 102991 / JCM 1131 / KCTC 3163 / NCIMB 11718 / NCTC 13722 / AM63</strain>
    </source>
</reference>
<evidence type="ECO:0000256" key="4">
    <source>
        <dbReference type="ARBA" id="ARBA00023295"/>
    </source>
</evidence>
<evidence type="ECO:0000256" key="5">
    <source>
        <dbReference type="PROSITE-ProRule" id="PRU10055"/>
    </source>
</evidence>
<feature type="active site" description="Nucleophile" evidence="5">
    <location>
        <position position="391"/>
    </location>
</feature>
<evidence type="ECO:0000313" key="6">
    <source>
        <dbReference type="EMBL" id="ABJ59750.1"/>
    </source>
</evidence>
<dbReference type="InterPro" id="IPR005928">
    <property type="entry name" value="6P-beta-galactosidase"/>
</dbReference>
<dbReference type="GO" id="GO:0019512">
    <property type="term" value="P:lactose catabolic process via tagatose-6-phosphate"/>
    <property type="evidence" value="ECO:0007669"/>
    <property type="project" value="InterPro"/>
</dbReference>
<dbReference type="NCBIfam" id="NF010036">
    <property type="entry name" value="PRK13511.1"/>
    <property type="match status" value="1"/>
</dbReference>
<dbReference type="KEGG" id="lga:LGAS_0344"/>
<dbReference type="SUPFAM" id="SSF51445">
    <property type="entry name" value="(Trans)glycosidases"/>
    <property type="match status" value="1"/>
</dbReference>
<dbReference type="InterPro" id="IPR017853">
    <property type="entry name" value="GH"/>
</dbReference>
<evidence type="ECO:0000256" key="1">
    <source>
        <dbReference type="ARBA" id="ARBA00010838"/>
    </source>
</evidence>
<name>A0A805ZFN4_LACGA</name>
<gene>
    <name evidence="6" type="ordered locus">LGAS_0344</name>
</gene>
<dbReference type="Proteomes" id="UP000000664">
    <property type="component" value="Chromosome"/>
</dbReference>
<keyword evidence="4 6" id="KW-0326">Glycosidase</keyword>
<dbReference type="GO" id="GO:0033920">
    <property type="term" value="F:6-phospho-beta-galactosidase activity"/>
    <property type="evidence" value="ECO:0007669"/>
    <property type="project" value="InterPro"/>
</dbReference>
<dbReference type="AlphaFoldDB" id="A0A805ZFN4"/>
<comment type="similarity">
    <text evidence="1">Belongs to the glycosyl hydrolase 1 family.</text>
</comment>
<dbReference type="Pfam" id="PF00232">
    <property type="entry name" value="Glyco_hydro_1"/>
    <property type="match status" value="1"/>
</dbReference>